<sequence length="305" mass="33683">MPSLGVCSLFALMAVVKICSAAVLPVVHEDEGPIVVTELAEGSPYEVVEIVEHVVDPFDHEQQHEVIEIVEIENASPTIEIIDHQVEVVEYAAEPRFMKNPSSAEAPGEEAPYEESTSGDSFDYAYKPVVVEVEEAELNEEYQNIGHTDWCFQTCQSFCARYVHGPETDFSFGDSIHALVEQGYNFKRCASTCIGVCPEAHQEAEAVIEIQDQIEEELAEVVAEQHGLSERLIIIEEDGDVWAEGAPLIARWDDHSSKLDPSDEGGLNFSKSRRAPVNSNIPTTSALAESRERYRGESISVQEGS</sequence>
<protein>
    <submittedName>
        <fullName evidence="3">Uncharacterized protein</fullName>
    </submittedName>
</protein>
<keyword evidence="4" id="KW-1185">Reference proteome</keyword>
<feature type="chain" id="PRO_5042947558" evidence="2">
    <location>
        <begin position="22"/>
        <end position="305"/>
    </location>
</feature>
<accession>A0AAN6W8F0</accession>
<keyword evidence="2" id="KW-0732">Signal</keyword>
<comment type="caution">
    <text evidence="3">The sequence shown here is derived from an EMBL/GenBank/DDBJ whole genome shotgun (WGS) entry which is preliminary data.</text>
</comment>
<evidence type="ECO:0000313" key="4">
    <source>
        <dbReference type="Proteomes" id="UP001302321"/>
    </source>
</evidence>
<dbReference type="AlphaFoldDB" id="A0AAN6W8F0"/>
<feature type="signal peptide" evidence="2">
    <location>
        <begin position="1"/>
        <end position="21"/>
    </location>
</feature>
<feature type="compositionally biased region" description="Polar residues" evidence="1">
    <location>
        <begin position="277"/>
        <end position="287"/>
    </location>
</feature>
<reference evidence="3" key="2">
    <citation type="submission" date="2023-05" db="EMBL/GenBank/DDBJ databases">
        <authorList>
            <consortium name="Lawrence Berkeley National Laboratory"/>
            <person name="Steindorff A."/>
            <person name="Hensen N."/>
            <person name="Bonometti L."/>
            <person name="Westerberg I."/>
            <person name="Brannstrom I.O."/>
            <person name="Guillou S."/>
            <person name="Cros-Aarteil S."/>
            <person name="Calhoun S."/>
            <person name="Haridas S."/>
            <person name="Kuo A."/>
            <person name="Mondo S."/>
            <person name="Pangilinan J."/>
            <person name="Riley R."/>
            <person name="Labutti K."/>
            <person name="Andreopoulos B."/>
            <person name="Lipzen A."/>
            <person name="Chen C."/>
            <person name="Yanf M."/>
            <person name="Daum C."/>
            <person name="Ng V."/>
            <person name="Clum A."/>
            <person name="Ohm R."/>
            <person name="Martin F."/>
            <person name="Silar P."/>
            <person name="Natvig D."/>
            <person name="Lalanne C."/>
            <person name="Gautier V."/>
            <person name="Ament-Velasquez S.L."/>
            <person name="Kruys A."/>
            <person name="Hutchinson M.I."/>
            <person name="Powell A.J."/>
            <person name="Barry K."/>
            <person name="Miller A.N."/>
            <person name="Grigoriev I.V."/>
            <person name="Debuchy R."/>
            <person name="Gladieux P."/>
            <person name="Thoren M.H."/>
            <person name="Johannesson H."/>
        </authorList>
    </citation>
    <scope>NUCLEOTIDE SEQUENCE</scope>
    <source>
        <strain evidence="3">CBS 892.96</strain>
    </source>
</reference>
<gene>
    <name evidence="3" type="ORF">QBC36DRAFT_289659</name>
</gene>
<proteinExistence type="predicted"/>
<evidence type="ECO:0000313" key="3">
    <source>
        <dbReference type="EMBL" id="KAK4177299.1"/>
    </source>
</evidence>
<reference evidence="3" key="1">
    <citation type="journal article" date="2023" name="Mol. Phylogenet. Evol.">
        <title>Genome-scale phylogeny and comparative genomics of the fungal order Sordariales.</title>
        <authorList>
            <person name="Hensen N."/>
            <person name="Bonometti L."/>
            <person name="Westerberg I."/>
            <person name="Brannstrom I.O."/>
            <person name="Guillou S."/>
            <person name="Cros-Aarteil S."/>
            <person name="Calhoun S."/>
            <person name="Haridas S."/>
            <person name="Kuo A."/>
            <person name="Mondo S."/>
            <person name="Pangilinan J."/>
            <person name="Riley R."/>
            <person name="LaButti K."/>
            <person name="Andreopoulos B."/>
            <person name="Lipzen A."/>
            <person name="Chen C."/>
            <person name="Yan M."/>
            <person name="Daum C."/>
            <person name="Ng V."/>
            <person name="Clum A."/>
            <person name="Steindorff A."/>
            <person name="Ohm R.A."/>
            <person name="Martin F."/>
            <person name="Silar P."/>
            <person name="Natvig D.O."/>
            <person name="Lalanne C."/>
            <person name="Gautier V."/>
            <person name="Ament-Velasquez S.L."/>
            <person name="Kruys A."/>
            <person name="Hutchinson M.I."/>
            <person name="Powell A.J."/>
            <person name="Barry K."/>
            <person name="Miller A.N."/>
            <person name="Grigoriev I.V."/>
            <person name="Debuchy R."/>
            <person name="Gladieux P."/>
            <person name="Hiltunen Thoren M."/>
            <person name="Johannesson H."/>
        </authorList>
    </citation>
    <scope>NUCLEOTIDE SEQUENCE</scope>
    <source>
        <strain evidence="3">CBS 892.96</strain>
    </source>
</reference>
<feature type="region of interest" description="Disordered" evidence="1">
    <location>
        <begin position="254"/>
        <end position="305"/>
    </location>
</feature>
<dbReference type="EMBL" id="MU866169">
    <property type="protein sequence ID" value="KAK4177299.1"/>
    <property type="molecule type" value="Genomic_DNA"/>
</dbReference>
<evidence type="ECO:0000256" key="1">
    <source>
        <dbReference type="SAM" id="MobiDB-lite"/>
    </source>
</evidence>
<organism evidence="3 4">
    <name type="scientific">Triangularia setosa</name>
    <dbReference type="NCBI Taxonomy" id="2587417"/>
    <lineage>
        <taxon>Eukaryota</taxon>
        <taxon>Fungi</taxon>
        <taxon>Dikarya</taxon>
        <taxon>Ascomycota</taxon>
        <taxon>Pezizomycotina</taxon>
        <taxon>Sordariomycetes</taxon>
        <taxon>Sordariomycetidae</taxon>
        <taxon>Sordariales</taxon>
        <taxon>Podosporaceae</taxon>
        <taxon>Triangularia</taxon>
    </lineage>
</organism>
<feature type="region of interest" description="Disordered" evidence="1">
    <location>
        <begin position="99"/>
        <end position="118"/>
    </location>
</feature>
<evidence type="ECO:0000256" key="2">
    <source>
        <dbReference type="SAM" id="SignalP"/>
    </source>
</evidence>
<dbReference type="Proteomes" id="UP001302321">
    <property type="component" value="Unassembled WGS sequence"/>
</dbReference>
<name>A0AAN6W8F0_9PEZI</name>